<dbReference type="AlphaFoldDB" id="A0A644YFE8"/>
<dbReference type="InterPro" id="IPR011990">
    <property type="entry name" value="TPR-like_helical_dom_sf"/>
</dbReference>
<dbReference type="Pfam" id="PF13181">
    <property type="entry name" value="TPR_8"/>
    <property type="match status" value="1"/>
</dbReference>
<dbReference type="Pfam" id="PF13432">
    <property type="entry name" value="TPR_16"/>
    <property type="match status" value="1"/>
</dbReference>
<protein>
    <recommendedName>
        <fullName evidence="2">Beta-barrel assembly-enhancing protease</fullName>
    </recommendedName>
</protein>
<organism evidence="1">
    <name type="scientific">bioreactor metagenome</name>
    <dbReference type="NCBI Taxonomy" id="1076179"/>
    <lineage>
        <taxon>unclassified sequences</taxon>
        <taxon>metagenomes</taxon>
        <taxon>ecological metagenomes</taxon>
    </lineage>
</organism>
<name>A0A644YFE8_9ZZZZ</name>
<gene>
    <name evidence="1" type="ORF">SDC9_73736</name>
</gene>
<proteinExistence type="predicted"/>
<sequence>MEEIVREKKKRSRNIPILEKQLAEHPEEPFTLFNMGNEYLSMKDYERALGYYKQAMSHLKNRRIAYVPHLFFRIISCHSCLGHSDQALTAAGEALKEFPACTDYEFLRGSILLARGRYTLAIDSFEACMKMGPPPMQLEFLPGCGTFRPALQMGELYMELEDYERAIRHYNMALSHKSNLYSALYRIGHALGRLDPGGDRAAAGLLSFFTNPKYTPNALLAADILVGEGFLNQAAAALENLTDTQGRESELDYLRGRILLLRGQSRLGAGRLEAACDAPEPETRILRGVRPKSARLLFAAGLMLEDEDLLERALGHIAALCSAATCRAATLMRQIFQGVTPEDPHFAEEGRDEQAVMLDLLEFLLKCRSLELFERLVRGLNYVDGRDLLLNLAKVYDNLGLRSLAAEHVLRSIKELDTVDADGARILLRQLRD</sequence>
<dbReference type="SUPFAM" id="SSF48452">
    <property type="entry name" value="TPR-like"/>
    <property type="match status" value="2"/>
</dbReference>
<evidence type="ECO:0000313" key="1">
    <source>
        <dbReference type="EMBL" id="MPM27226.1"/>
    </source>
</evidence>
<reference evidence="1" key="1">
    <citation type="submission" date="2019-08" db="EMBL/GenBank/DDBJ databases">
        <authorList>
            <person name="Kucharzyk K."/>
            <person name="Murdoch R.W."/>
            <person name="Higgins S."/>
            <person name="Loffler F."/>
        </authorList>
    </citation>
    <scope>NUCLEOTIDE SEQUENCE</scope>
</reference>
<dbReference type="PANTHER" id="PTHR12558:SF13">
    <property type="entry name" value="CELL DIVISION CYCLE PROTEIN 27 HOMOLOG"/>
    <property type="match status" value="1"/>
</dbReference>
<dbReference type="PANTHER" id="PTHR12558">
    <property type="entry name" value="CELL DIVISION CYCLE 16,23,27"/>
    <property type="match status" value="1"/>
</dbReference>
<dbReference type="Pfam" id="PF13176">
    <property type="entry name" value="TPR_7"/>
    <property type="match status" value="1"/>
</dbReference>
<comment type="caution">
    <text evidence="1">The sequence shown here is derived from an EMBL/GenBank/DDBJ whole genome shotgun (WGS) entry which is preliminary data.</text>
</comment>
<dbReference type="SMART" id="SM00028">
    <property type="entry name" value="TPR"/>
    <property type="match status" value="5"/>
</dbReference>
<evidence type="ECO:0008006" key="2">
    <source>
        <dbReference type="Google" id="ProtNLM"/>
    </source>
</evidence>
<accession>A0A644YFE8</accession>
<dbReference type="PROSITE" id="PS50005">
    <property type="entry name" value="TPR"/>
    <property type="match status" value="2"/>
</dbReference>
<dbReference type="Gene3D" id="1.25.40.10">
    <property type="entry name" value="Tetratricopeptide repeat domain"/>
    <property type="match status" value="1"/>
</dbReference>
<dbReference type="EMBL" id="VSSQ01004938">
    <property type="protein sequence ID" value="MPM27226.1"/>
    <property type="molecule type" value="Genomic_DNA"/>
</dbReference>
<dbReference type="InterPro" id="IPR019734">
    <property type="entry name" value="TPR_rpt"/>
</dbReference>